<dbReference type="Proteomes" id="UP001161247">
    <property type="component" value="Chromosome 4"/>
</dbReference>
<keyword evidence="2" id="KW-1185">Reference proteome</keyword>
<protein>
    <submittedName>
        <fullName evidence="1">OLC1v1000815C1</fullName>
    </submittedName>
</protein>
<evidence type="ECO:0000313" key="1">
    <source>
        <dbReference type="EMBL" id="CAI9102532.1"/>
    </source>
</evidence>
<gene>
    <name evidence="1" type="ORF">OLC1_LOCUS11867</name>
</gene>
<accession>A0AAV1D450</accession>
<proteinExistence type="predicted"/>
<sequence length="304" mass="35202">MLRILKTFVIISATKLENHDVNLASFLLRIEATVHTLSELDRPLDSNLEDGFNFFYLGAIYMTYLSLEQYLKDIRSLVVDVDECANLEEIMEALRDQMVFLQNLIRFIHNPSQHLLAHAEGVAISTAYLLSEYSREALDDQPDEERFRDRILICVEKIKPNDPQVYETYTEALRDSKLSSQEFSSKIWRERPTTNVQISHNQLGYADFVSEKLMELRGVNSVASGSRKCVHIIYDGLVFLRSFMGDVVELRQQREDLQALWDRVLDVTYKMECLVDHLLISNLQDSSSTIDSIMKDIRDIKPKI</sequence>
<dbReference type="AlphaFoldDB" id="A0AAV1D450"/>
<organism evidence="1 2">
    <name type="scientific">Oldenlandia corymbosa var. corymbosa</name>
    <dbReference type="NCBI Taxonomy" id="529605"/>
    <lineage>
        <taxon>Eukaryota</taxon>
        <taxon>Viridiplantae</taxon>
        <taxon>Streptophyta</taxon>
        <taxon>Embryophyta</taxon>
        <taxon>Tracheophyta</taxon>
        <taxon>Spermatophyta</taxon>
        <taxon>Magnoliopsida</taxon>
        <taxon>eudicotyledons</taxon>
        <taxon>Gunneridae</taxon>
        <taxon>Pentapetalae</taxon>
        <taxon>asterids</taxon>
        <taxon>lamiids</taxon>
        <taxon>Gentianales</taxon>
        <taxon>Rubiaceae</taxon>
        <taxon>Rubioideae</taxon>
        <taxon>Spermacoceae</taxon>
        <taxon>Hedyotis-Oldenlandia complex</taxon>
        <taxon>Oldenlandia</taxon>
    </lineage>
</organism>
<dbReference type="EMBL" id="OX459121">
    <property type="protein sequence ID" value="CAI9102532.1"/>
    <property type="molecule type" value="Genomic_DNA"/>
</dbReference>
<reference evidence="1" key="1">
    <citation type="submission" date="2023-03" db="EMBL/GenBank/DDBJ databases">
        <authorList>
            <person name="Julca I."/>
        </authorList>
    </citation>
    <scope>NUCLEOTIDE SEQUENCE</scope>
</reference>
<name>A0AAV1D450_OLDCO</name>
<evidence type="ECO:0000313" key="2">
    <source>
        <dbReference type="Proteomes" id="UP001161247"/>
    </source>
</evidence>